<accession>A0AAV5QFN5</accession>
<comment type="similarity">
    <text evidence="3">Belongs to the WD repeat PROPPIN family.</text>
</comment>
<organism evidence="5 6">
    <name type="scientific">Saccharomycopsis crataegensis</name>
    <dbReference type="NCBI Taxonomy" id="43959"/>
    <lineage>
        <taxon>Eukaryota</taxon>
        <taxon>Fungi</taxon>
        <taxon>Dikarya</taxon>
        <taxon>Ascomycota</taxon>
        <taxon>Saccharomycotina</taxon>
        <taxon>Saccharomycetes</taxon>
        <taxon>Saccharomycopsidaceae</taxon>
        <taxon>Saccharomycopsis</taxon>
    </lineage>
</organism>
<keyword evidence="6" id="KW-1185">Reference proteome</keyword>
<dbReference type="AlphaFoldDB" id="A0AAV5QFN5"/>
<dbReference type="GO" id="GO:0005737">
    <property type="term" value="C:cytoplasm"/>
    <property type="evidence" value="ECO:0007669"/>
    <property type="project" value="UniProtKB-ARBA"/>
</dbReference>
<name>A0AAV5QFN5_9ASCO</name>
<sequence length="536" mass="58865">MRTSGTPESINFMNFNQDATCISAGTSNGYKIFNCDPFGKCYSRHISSVALVEMLYVTSLLAVVGIGEHPNMSPRRLKIINTKRQSTICELTFPTTILSVKLNRERMVVVLEQQIYIYDVSSMKLLHTIETLPNPHGLVALSPIIEHNFLAYPSPPANKNGLSLNTVNEVAATGLQPANSSITSRVGDVIIFDAKSLQPLCVIEAHKAGLAAISLSSDGLLLASASVKGTIIRVFSVETGEKLYQFRRGTYGTKIYSLSFSDDNNFLTASSATETVHIFKLSDEYQVNKLSVYNDVKSRSSSFNSKPPGLQNDQYSKSKLSQKVRFDENKLDSEDDNDNEDEGGDVEVDDDDDDDDDEYELRNEDSNEQDDEVGPLPSTPKKYPEIDLVDESGKKIEPIIDQTRRSVGRLIRKSSQSLGRRAAETMGIYLPKRVTSVLKPIRHFASLKIPASNGTKSVVAMKHLDGNISDSFLEKLKLAAPNLAQDIINNGIASKTMLEVIVVTGNGLFLKYALEGDRGGDCILLSQYSLLDGAAK</sequence>
<dbReference type="Proteomes" id="UP001360560">
    <property type="component" value="Unassembled WGS sequence"/>
</dbReference>
<evidence type="ECO:0000256" key="3">
    <source>
        <dbReference type="ARBA" id="ARBA00025740"/>
    </source>
</evidence>
<dbReference type="InterPro" id="IPR001680">
    <property type="entry name" value="WD40_rpt"/>
</dbReference>
<dbReference type="InterPro" id="IPR015943">
    <property type="entry name" value="WD40/YVTN_repeat-like_dom_sf"/>
</dbReference>
<dbReference type="SUPFAM" id="SSF50978">
    <property type="entry name" value="WD40 repeat-like"/>
    <property type="match status" value="1"/>
</dbReference>
<evidence type="ECO:0000313" key="6">
    <source>
        <dbReference type="Proteomes" id="UP001360560"/>
    </source>
</evidence>
<dbReference type="GeneID" id="90071451"/>
<dbReference type="InterPro" id="IPR036322">
    <property type="entry name" value="WD40_repeat_dom_sf"/>
</dbReference>
<reference evidence="5 6" key="1">
    <citation type="journal article" date="2023" name="Elife">
        <title>Identification of key yeast species and microbe-microbe interactions impacting larval growth of Drosophila in the wild.</title>
        <authorList>
            <person name="Mure A."/>
            <person name="Sugiura Y."/>
            <person name="Maeda R."/>
            <person name="Honda K."/>
            <person name="Sakurai N."/>
            <person name="Takahashi Y."/>
            <person name="Watada M."/>
            <person name="Katoh T."/>
            <person name="Gotoh A."/>
            <person name="Gotoh Y."/>
            <person name="Taniguchi I."/>
            <person name="Nakamura K."/>
            <person name="Hayashi T."/>
            <person name="Katayama T."/>
            <person name="Uemura T."/>
            <person name="Hattori Y."/>
        </authorList>
    </citation>
    <scope>NUCLEOTIDE SEQUENCE [LARGE SCALE GENOMIC DNA]</scope>
    <source>
        <strain evidence="5 6">SC-9</strain>
    </source>
</reference>
<dbReference type="EMBL" id="BTFZ01000001">
    <property type="protein sequence ID" value="GMM33472.1"/>
    <property type="molecule type" value="Genomic_DNA"/>
</dbReference>
<gene>
    <name evidence="5" type="ORF">DASC09_007970</name>
</gene>
<dbReference type="RefSeq" id="XP_064850472.1">
    <property type="nucleotide sequence ID" value="XM_064994400.1"/>
</dbReference>
<dbReference type="InterPro" id="IPR048720">
    <property type="entry name" value="PROPPIN"/>
</dbReference>
<comment type="caution">
    <text evidence="5">The sequence shown here is derived from an EMBL/GenBank/DDBJ whole genome shotgun (WGS) entry which is preliminary data.</text>
</comment>
<evidence type="ECO:0000256" key="2">
    <source>
        <dbReference type="ARBA" id="ARBA00022737"/>
    </source>
</evidence>
<evidence type="ECO:0000256" key="1">
    <source>
        <dbReference type="ARBA" id="ARBA00022574"/>
    </source>
</evidence>
<evidence type="ECO:0000256" key="4">
    <source>
        <dbReference type="SAM" id="MobiDB-lite"/>
    </source>
</evidence>
<evidence type="ECO:0000313" key="5">
    <source>
        <dbReference type="EMBL" id="GMM33472.1"/>
    </source>
</evidence>
<feature type="compositionally biased region" description="Polar residues" evidence="4">
    <location>
        <begin position="299"/>
        <end position="321"/>
    </location>
</feature>
<keyword evidence="1" id="KW-0853">WD repeat</keyword>
<feature type="compositionally biased region" description="Acidic residues" evidence="4">
    <location>
        <begin position="333"/>
        <end position="359"/>
    </location>
</feature>
<feature type="region of interest" description="Disordered" evidence="4">
    <location>
        <begin position="298"/>
        <end position="386"/>
    </location>
</feature>
<protein>
    <submittedName>
        <fullName evidence="5">Phosphoinositide binding protein</fullName>
    </submittedName>
</protein>
<dbReference type="PANTHER" id="PTHR11227">
    <property type="entry name" value="WD-REPEAT PROTEIN INTERACTING WITH PHOSPHOINOSIDES WIPI -RELATED"/>
    <property type="match status" value="1"/>
</dbReference>
<keyword evidence="2" id="KW-0677">Repeat</keyword>
<dbReference type="Gene3D" id="2.130.10.10">
    <property type="entry name" value="YVTN repeat-like/Quinoprotein amine dehydrogenase"/>
    <property type="match status" value="1"/>
</dbReference>
<proteinExistence type="inferred from homology"/>
<dbReference type="SMART" id="SM00320">
    <property type="entry name" value="WD40"/>
    <property type="match status" value="2"/>
</dbReference>
<dbReference type="Pfam" id="PF21032">
    <property type="entry name" value="PROPPIN"/>
    <property type="match status" value="1"/>
</dbReference>